<organism evidence="1 2">
    <name type="scientific">Spirosoma flavum</name>
    <dbReference type="NCBI Taxonomy" id="2048557"/>
    <lineage>
        <taxon>Bacteria</taxon>
        <taxon>Pseudomonadati</taxon>
        <taxon>Bacteroidota</taxon>
        <taxon>Cytophagia</taxon>
        <taxon>Cytophagales</taxon>
        <taxon>Cytophagaceae</taxon>
        <taxon>Spirosoma</taxon>
    </lineage>
</organism>
<name>A0ABW6APP5_9BACT</name>
<gene>
    <name evidence="1" type="ORF">ACFS25_26110</name>
</gene>
<comment type="caution">
    <text evidence="1">The sequence shown here is derived from an EMBL/GenBank/DDBJ whole genome shotgun (WGS) entry which is preliminary data.</text>
</comment>
<keyword evidence="2" id="KW-1185">Reference proteome</keyword>
<proteinExistence type="predicted"/>
<accession>A0ABW6APP5</accession>
<evidence type="ECO:0000313" key="1">
    <source>
        <dbReference type="EMBL" id="MFD2937276.1"/>
    </source>
</evidence>
<reference evidence="2" key="1">
    <citation type="journal article" date="2019" name="Int. J. Syst. Evol. Microbiol.">
        <title>The Global Catalogue of Microorganisms (GCM) 10K type strain sequencing project: providing services to taxonomists for standard genome sequencing and annotation.</title>
        <authorList>
            <consortium name="The Broad Institute Genomics Platform"/>
            <consortium name="The Broad Institute Genome Sequencing Center for Infectious Disease"/>
            <person name="Wu L."/>
            <person name="Ma J."/>
        </authorList>
    </citation>
    <scope>NUCLEOTIDE SEQUENCE [LARGE SCALE GENOMIC DNA]</scope>
    <source>
        <strain evidence="2">KCTC 52490</strain>
    </source>
</reference>
<dbReference type="Proteomes" id="UP001597512">
    <property type="component" value="Unassembled WGS sequence"/>
</dbReference>
<dbReference type="RefSeq" id="WP_381506959.1">
    <property type="nucleotide sequence ID" value="NZ_JBHUOM010000023.1"/>
</dbReference>
<dbReference type="InterPro" id="IPR038643">
    <property type="entry name" value="PliI_sf"/>
</dbReference>
<dbReference type="EMBL" id="JBHUOM010000023">
    <property type="protein sequence ID" value="MFD2937276.1"/>
    <property type="molecule type" value="Genomic_DNA"/>
</dbReference>
<dbReference type="Gene3D" id="2.40.128.460">
    <property type="entry name" value="Periplasmic lysozyme inhibitor of I-type lysozyme"/>
    <property type="match status" value="1"/>
</dbReference>
<protein>
    <submittedName>
        <fullName evidence="1">Uncharacterized protein</fullName>
    </submittedName>
</protein>
<evidence type="ECO:0000313" key="2">
    <source>
        <dbReference type="Proteomes" id="UP001597512"/>
    </source>
</evidence>
<sequence length="207" mass="23068">MNGMVCCLVVGLVGLGQVFYNSRQPTRATEFTYQQPTLTASRPLSASAEIHYAKSLRFNIYTFTVTAADSGRVRELLVKAYRGELLLTNFRIRVDGAVVGAEVADLDNNRFPELYVYSTSDGTGSFGRVYGWQFLPERKADITSANWRIPATNGYMGHDSLWVERDILCRKFPIYNSGDSNADPSGGYQMMRYKLQPVGSGFSLIAE</sequence>